<dbReference type="PANTHER" id="PTHR16222">
    <property type="entry name" value="ADP-RIBOSYLGLYCOHYDROLASE"/>
    <property type="match status" value="1"/>
</dbReference>
<reference evidence="1 2" key="1">
    <citation type="submission" date="2024-10" db="EMBL/GenBank/DDBJ databases">
        <title>The Natural Products Discovery Center: Release of the First 8490 Sequenced Strains for Exploring Actinobacteria Biosynthetic Diversity.</title>
        <authorList>
            <person name="Kalkreuter E."/>
            <person name="Kautsar S.A."/>
            <person name="Yang D."/>
            <person name="Bader C.D."/>
            <person name="Teijaro C.N."/>
            <person name="Fluegel L."/>
            <person name="Davis C.M."/>
            <person name="Simpson J.R."/>
            <person name="Lauterbach L."/>
            <person name="Steele A.D."/>
            <person name="Gui C."/>
            <person name="Meng S."/>
            <person name="Li G."/>
            <person name="Viehrig K."/>
            <person name="Ye F."/>
            <person name="Su P."/>
            <person name="Kiefer A.F."/>
            <person name="Nichols A."/>
            <person name="Cepeda A.J."/>
            <person name="Yan W."/>
            <person name="Fan B."/>
            <person name="Jiang Y."/>
            <person name="Adhikari A."/>
            <person name="Zheng C.-J."/>
            <person name="Schuster L."/>
            <person name="Cowan T.M."/>
            <person name="Smanski M.J."/>
            <person name="Chevrette M.G."/>
            <person name="De Carvalho L.P.S."/>
            <person name="Shen B."/>
        </authorList>
    </citation>
    <scope>NUCLEOTIDE SEQUENCE [LARGE SCALE GENOMIC DNA]</scope>
    <source>
        <strain evidence="1 2">NPDC015755</strain>
    </source>
</reference>
<evidence type="ECO:0000313" key="1">
    <source>
        <dbReference type="EMBL" id="MFF8274733.1"/>
    </source>
</evidence>
<dbReference type="InterPro" id="IPR050792">
    <property type="entry name" value="ADP-ribosylglycohydrolase"/>
</dbReference>
<dbReference type="Proteomes" id="UP001603013">
    <property type="component" value="Unassembled WGS sequence"/>
</dbReference>
<dbReference type="Pfam" id="PF03747">
    <property type="entry name" value="ADP_ribosyl_GH"/>
    <property type="match status" value="1"/>
</dbReference>
<name>A0ABW6Y4J8_9ACTN</name>
<accession>A0ABW6Y4J8</accession>
<dbReference type="InterPro" id="IPR005502">
    <property type="entry name" value="Ribosyl_crysJ1"/>
</dbReference>
<proteinExistence type="predicted"/>
<dbReference type="EMBL" id="JBIBSM010000001">
    <property type="protein sequence ID" value="MFF8274733.1"/>
    <property type="molecule type" value="Genomic_DNA"/>
</dbReference>
<gene>
    <name evidence="1" type="ORF">ACF05T_01255</name>
</gene>
<organism evidence="1 2">
    <name type="scientific">Streptomyces lateritius</name>
    <dbReference type="NCBI Taxonomy" id="67313"/>
    <lineage>
        <taxon>Bacteria</taxon>
        <taxon>Bacillati</taxon>
        <taxon>Actinomycetota</taxon>
        <taxon>Actinomycetes</taxon>
        <taxon>Kitasatosporales</taxon>
        <taxon>Streptomycetaceae</taxon>
        <taxon>Streptomyces</taxon>
    </lineage>
</organism>
<dbReference type="PANTHER" id="PTHR16222:SF12">
    <property type="entry name" value="ADP-RIBOSYLGLYCOHYDROLASE-RELATED"/>
    <property type="match status" value="1"/>
</dbReference>
<dbReference type="SUPFAM" id="SSF101478">
    <property type="entry name" value="ADP-ribosylglycohydrolase"/>
    <property type="match status" value="1"/>
</dbReference>
<keyword evidence="2" id="KW-1185">Reference proteome</keyword>
<dbReference type="RefSeq" id="WP_391932566.1">
    <property type="nucleotide sequence ID" value="NZ_JBIBSM010000001.1"/>
</dbReference>
<evidence type="ECO:0000313" key="2">
    <source>
        <dbReference type="Proteomes" id="UP001603013"/>
    </source>
</evidence>
<comment type="caution">
    <text evidence="1">The sequence shown here is derived from an EMBL/GenBank/DDBJ whole genome shotgun (WGS) entry which is preliminary data.</text>
</comment>
<protein>
    <submittedName>
        <fullName evidence="1">ADP-ribosylglycohydrolase family protein</fullName>
    </submittedName>
</protein>
<dbReference type="Gene3D" id="1.10.4080.10">
    <property type="entry name" value="ADP-ribosylation/Crystallin J1"/>
    <property type="match status" value="1"/>
</dbReference>
<dbReference type="InterPro" id="IPR036705">
    <property type="entry name" value="Ribosyl_crysJ1_sf"/>
</dbReference>
<sequence>MTPTLDDRITGSLIGAAVGDALGGPVEGYTPEQIVERHGGRVTGIVGPWNGEAWRTARPIAPYHKGDGHVTDDTLMTHALIRVYEKVRDHLDAYAVADHLVPDLIGNPVWIPELEAETLPLQRIFLAEKWIVTRLHYGHVDPREAGSGNIVNCGAAMYMAPVGLVNAANPAGAYAEALDVTGAHQSSYGREAAGVLAAAVAAACTPGATPESVVDASLALAKDGTRSAIEAVAEVAARHSDFESALIPLRSAVAPFDTVGPDYRAPSLGARRPSRLHAIEELPVALGMLLVGGGDYRRTVLGSVNYGRDCDSIATMAGALVGALRGEAAVPSEWSKQVAEASRLDLHAPAAALTAVAHEVFARDTARRRAHEAAYAALTRAAR</sequence>